<evidence type="ECO:0000313" key="2">
    <source>
        <dbReference type="EMBL" id="GAA0614785.1"/>
    </source>
</evidence>
<dbReference type="Pfam" id="PF09350">
    <property type="entry name" value="DJC28_CD"/>
    <property type="match status" value="1"/>
</dbReference>
<keyword evidence="3" id="KW-1185">Reference proteome</keyword>
<sequence length="111" mass="12991">MDEKYNDFIGDMMQENQDDYKNLPGKGKPLPKENVQMDTFQRFQKTVKDAGFLPPWLELQKEIAALLQTAETESDLDEINLKIRKHNRICPIPMQKNLVSLTNLEKAKKIW</sequence>
<evidence type="ECO:0000313" key="3">
    <source>
        <dbReference type="Proteomes" id="UP001500866"/>
    </source>
</evidence>
<dbReference type="RefSeq" id="WP_343816154.1">
    <property type="nucleotide sequence ID" value="NZ_BAAADS010000025.1"/>
</dbReference>
<gene>
    <name evidence="2" type="ORF">GCM10009001_35080</name>
</gene>
<name>A0ABN1GMS5_9BACI</name>
<reference evidence="2 3" key="1">
    <citation type="journal article" date="2019" name="Int. J. Syst. Evol. Microbiol.">
        <title>The Global Catalogue of Microorganisms (GCM) 10K type strain sequencing project: providing services to taxonomists for standard genome sequencing and annotation.</title>
        <authorList>
            <consortium name="The Broad Institute Genomics Platform"/>
            <consortium name="The Broad Institute Genome Sequencing Center for Infectious Disease"/>
            <person name="Wu L."/>
            <person name="Ma J."/>
        </authorList>
    </citation>
    <scope>NUCLEOTIDE SEQUENCE [LARGE SCALE GENOMIC DNA]</scope>
    <source>
        <strain evidence="2 3">JCM 15395</strain>
    </source>
</reference>
<accession>A0ABN1GMS5</accession>
<protein>
    <recommendedName>
        <fullName evidence="1">DnaJ homologue subfamily C member 28 conserved domain-containing protein</fullName>
    </recommendedName>
</protein>
<organism evidence="2 3">
    <name type="scientific">Virgibacillus siamensis</name>
    <dbReference type="NCBI Taxonomy" id="480071"/>
    <lineage>
        <taxon>Bacteria</taxon>
        <taxon>Bacillati</taxon>
        <taxon>Bacillota</taxon>
        <taxon>Bacilli</taxon>
        <taxon>Bacillales</taxon>
        <taxon>Bacillaceae</taxon>
        <taxon>Virgibacillus</taxon>
    </lineage>
</organism>
<dbReference type="InterPro" id="IPR018961">
    <property type="entry name" value="DnaJ_homolog_subfam-C_membr-28"/>
</dbReference>
<feature type="domain" description="DnaJ homologue subfamily C member 28 conserved" evidence="1">
    <location>
        <begin position="17"/>
        <end position="69"/>
    </location>
</feature>
<proteinExistence type="predicted"/>
<dbReference type="EMBL" id="BAAADS010000025">
    <property type="protein sequence ID" value="GAA0614785.1"/>
    <property type="molecule type" value="Genomic_DNA"/>
</dbReference>
<dbReference type="Proteomes" id="UP001500866">
    <property type="component" value="Unassembled WGS sequence"/>
</dbReference>
<comment type="caution">
    <text evidence="2">The sequence shown here is derived from an EMBL/GenBank/DDBJ whole genome shotgun (WGS) entry which is preliminary data.</text>
</comment>
<evidence type="ECO:0000259" key="1">
    <source>
        <dbReference type="Pfam" id="PF09350"/>
    </source>
</evidence>